<proteinExistence type="predicted"/>
<dbReference type="Proteomes" id="UP001500575">
    <property type="component" value="Unassembled WGS sequence"/>
</dbReference>
<dbReference type="EMBL" id="BAAAQQ010000011">
    <property type="protein sequence ID" value="GAA2123421.1"/>
    <property type="molecule type" value="Genomic_DNA"/>
</dbReference>
<evidence type="ECO:0000313" key="2">
    <source>
        <dbReference type="Proteomes" id="UP001500575"/>
    </source>
</evidence>
<name>A0ABP5JVM0_9ACTN</name>
<evidence type="ECO:0000313" key="1">
    <source>
        <dbReference type="EMBL" id="GAA2123421.1"/>
    </source>
</evidence>
<protein>
    <recommendedName>
        <fullName evidence="3">GH16 domain-containing protein</fullName>
    </recommendedName>
</protein>
<organism evidence="1 2">
    <name type="scientific">Nocardioides bigeumensis</name>
    <dbReference type="NCBI Taxonomy" id="433657"/>
    <lineage>
        <taxon>Bacteria</taxon>
        <taxon>Bacillati</taxon>
        <taxon>Actinomycetota</taxon>
        <taxon>Actinomycetes</taxon>
        <taxon>Propionibacteriales</taxon>
        <taxon>Nocardioidaceae</taxon>
        <taxon>Nocardioides</taxon>
    </lineage>
</organism>
<dbReference type="InterPro" id="IPR013320">
    <property type="entry name" value="ConA-like_dom_sf"/>
</dbReference>
<keyword evidence="2" id="KW-1185">Reference proteome</keyword>
<sequence>MWSEDFDGPAGAAPAGWQISAAGWGNANYSGWGAINVPVGTNIFRSAPVNYPSGTRLALQAGVMMPSTSGNLAGVFMRHHGSTNWGEIDVVESWGPNDLAGKKAQVATHQCEKSAPNVPYPCQPDVTSANNDWEDFKIPGFFALGNKPWDSYHRYQAEWTVASTNNLIMSAYDYSYAQRYQTTKPSNKLLRVQANTDHFVTISNKYAVCSSCGGTRSEMWVDYIQLLAYY</sequence>
<gene>
    <name evidence="1" type="ORF">GCM10009843_19140</name>
</gene>
<dbReference type="Gene3D" id="2.60.120.200">
    <property type="match status" value="1"/>
</dbReference>
<dbReference type="SUPFAM" id="SSF49899">
    <property type="entry name" value="Concanavalin A-like lectins/glucanases"/>
    <property type="match status" value="1"/>
</dbReference>
<reference evidence="2" key="1">
    <citation type="journal article" date="2019" name="Int. J. Syst. Evol. Microbiol.">
        <title>The Global Catalogue of Microorganisms (GCM) 10K type strain sequencing project: providing services to taxonomists for standard genome sequencing and annotation.</title>
        <authorList>
            <consortium name="The Broad Institute Genomics Platform"/>
            <consortium name="The Broad Institute Genome Sequencing Center for Infectious Disease"/>
            <person name="Wu L."/>
            <person name="Ma J."/>
        </authorList>
    </citation>
    <scope>NUCLEOTIDE SEQUENCE [LARGE SCALE GENOMIC DNA]</scope>
    <source>
        <strain evidence="2">JCM 16021</strain>
    </source>
</reference>
<dbReference type="RefSeq" id="WP_344303478.1">
    <property type="nucleotide sequence ID" value="NZ_BAAAQQ010000011.1"/>
</dbReference>
<accession>A0ABP5JVM0</accession>
<evidence type="ECO:0008006" key="3">
    <source>
        <dbReference type="Google" id="ProtNLM"/>
    </source>
</evidence>
<comment type="caution">
    <text evidence="1">The sequence shown here is derived from an EMBL/GenBank/DDBJ whole genome shotgun (WGS) entry which is preliminary data.</text>
</comment>